<dbReference type="InterPro" id="IPR000182">
    <property type="entry name" value="GNAT_dom"/>
</dbReference>
<gene>
    <name evidence="6" type="ORF">HNP39_003422</name>
</gene>
<keyword evidence="4 6" id="KW-0012">Acyltransferase</keyword>
<keyword evidence="2" id="KW-0963">Cytoplasm</keyword>
<evidence type="ECO:0000256" key="2">
    <source>
        <dbReference type="ARBA" id="ARBA00022490"/>
    </source>
</evidence>
<comment type="caution">
    <text evidence="6">The sequence shown here is derived from an EMBL/GenBank/DDBJ whole genome shotgun (WGS) entry which is preliminary data.</text>
</comment>
<dbReference type="PANTHER" id="PTHR43420">
    <property type="entry name" value="ACETYLTRANSFERASE"/>
    <property type="match status" value="1"/>
</dbReference>
<evidence type="ECO:0000256" key="4">
    <source>
        <dbReference type="ARBA" id="ARBA00023315"/>
    </source>
</evidence>
<dbReference type="PROSITE" id="PS51186">
    <property type="entry name" value="GNAT"/>
    <property type="match status" value="1"/>
</dbReference>
<keyword evidence="3 6" id="KW-0808">Transferase</keyword>
<evidence type="ECO:0000313" key="6">
    <source>
        <dbReference type="EMBL" id="MBA8919647.1"/>
    </source>
</evidence>
<name>A0ABR6B693_9BACI</name>
<dbReference type="InterPro" id="IPR050680">
    <property type="entry name" value="YpeA/RimI_acetyltransf"/>
</dbReference>
<evidence type="ECO:0000259" key="5">
    <source>
        <dbReference type="PROSITE" id="PS51186"/>
    </source>
</evidence>
<accession>A0ABR6B693</accession>
<dbReference type="Gene3D" id="3.40.630.30">
    <property type="match status" value="1"/>
</dbReference>
<dbReference type="Pfam" id="PF00583">
    <property type="entry name" value="Acetyltransf_1"/>
    <property type="match status" value="1"/>
</dbReference>
<organism evidence="6 7">
    <name type="scientific">Bacillus aerius</name>
    <dbReference type="NCBI Taxonomy" id="293388"/>
    <lineage>
        <taxon>Bacteria</taxon>
        <taxon>Bacillati</taxon>
        <taxon>Bacillota</taxon>
        <taxon>Bacilli</taxon>
        <taxon>Bacillales</taxon>
        <taxon>Bacillaceae</taxon>
        <taxon>Bacillus</taxon>
    </lineage>
</organism>
<dbReference type="GO" id="GO:0008999">
    <property type="term" value="F:protein-N-terminal-alanine acetyltransferase activity"/>
    <property type="evidence" value="ECO:0007669"/>
    <property type="project" value="UniProtKB-EC"/>
</dbReference>
<evidence type="ECO:0000256" key="1">
    <source>
        <dbReference type="ARBA" id="ARBA00005395"/>
    </source>
</evidence>
<dbReference type="EC" id="2.3.1.267" evidence="6"/>
<reference evidence="6 7" key="1">
    <citation type="submission" date="2020-08" db="EMBL/GenBank/DDBJ databases">
        <title>Functional genomics of gut bacteria from endangered species of beetles.</title>
        <authorList>
            <person name="Carlos-Shanley C."/>
        </authorList>
    </citation>
    <scope>NUCLEOTIDE SEQUENCE [LARGE SCALE GENOMIC DNA]</scope>
    <source>
        <strain evidence="6 7">S00152</strain>
    </source>
</reference>
<comment type="similarity">
    <text evidence="1">Belongs to the acetyltransferase family. RimI subfamily.</text>
</comment>
<protein>
    <submittedName>
        <fullName evidence="6">Ribosomal-protein-alanine N-acetyltransferase</fullName>
        <ecNumber evidence="6">2.3.1.267</ecNumber>
    </submittedName>
</protein>
<dbReference type="InterPro" id="IPR016181">
    <property type="entry name" value="Acyl_CoA_acyltransferase"/>
</dbReference>
<dbReference type="InterPro" id="IPR006464">
    <property type="entry name" value="AcTrfase_RimI/Ard1"/>
</dbReference>
<evidence type="ECO:0000313" key="7">
    <source>
        <dbReference type="Proteomes" id="UP000517315"/>
    </source>
</evidence>
<keyword evidence="7" id="KW-1185">Reference proteome</keyword>
<evidence type="ECO:0000256" key="3">
    <source>
        <dbReference type="ARBA" id="ARBA00022679"/>
    </source>
</evidence>
<dbReference type="NCBIfam" id="TIGR01575">
    <property type="entry name" value="rimI"/>
    <property type="match status" value="1"/>
</dbReference>
<dbReference type="SUPFAM" id="SSF55729">
    <property type="entry name" value="Acyl-CoA N-acyltransferases (Nat)"/>
    <property type="match status" value="1"/>
</dbReference>
<dbReference type="Proteomes" id="UP000517315">
    <property type="component" value="Unassembled WGS sequence"/>
</dbReference>
<dbReference type="PANTHER" id="PTHR43420:SF44">
    <property type="entry name" value="ACETYLTRANSFERASE YPEA"/>
    <property type="match status" value="1"/>
</dbReference>
<proteinExistence type="inferred from homology"/>
<dbReference type="CDD" id="cd04301">
    <property type="entry name" value="NAT_SF"/>
    <property type="match status" value="1"/>
</dbReference>
<dbReference type="EMBL" id="JACJIG010000005">
    <property type="protein sequence ID" value="MBA8919647.1"/>
    <property type="molecule type" value="Genomic_DNA"/>
</dbReference>
<sequence>MKDKNNLNTVEMRRMTVEDIPEVYTIEVHSFTAPWKKESFVYEILHNQYSHYFLIEEDGQPVGYCGVWIVMDDAQITNIAILPEHRGKGYGEALLRYVMEFCKEKKTDHLSLEVRVSNTPAQSLYEKLGFKPASIRKNYYTDNGEDALVMWVKINE</sequence>
<feature type="domain" description="N-acetyltransferase" evidence="5">
    <location>
        <begin position="10"/>
        <end position="155"/>
    </location>
</feature>